<dbReference type="Pfam" id="PF00672">
    <property type="entry name" value="HAMP"/>
    <property type="match status" value="1"/>
</dbReference>
<evidence type="ECO:0000259" key="4">
    <source>
        <dbReference type="PROSITE" id="PS50111"/>
    </source>
</evidence>
<keyword evidence="1" id="KW-0807">Transducer</keyword>
<feature type="domain" description="HAMP" evidence="5">
    <location>
        <begin position="325"/>
        <end position="379"/>
    </location>
</feature>
<dbReference type="InterPro" id="IPR029150">
    <property type="entry name" value="dCache_3"/>
</dbReference>
<protein>
    <submittedName>
        <fullName evidence="6">Methyl-accepting chemotaxis protein</fullName>
    </submittedName>
</protein>
<evidence type="ECO:0000256" key="2">
    <source>
        <dbReference type="ARBA" id="ARBA00029447"/>
    </source>
</evidence>
<dbReference type="GO" id="GO:0016020">
    <property type="term" value="C:membrane"/>
    <property type="evidence" value="ECO:0007669"/>
    <property type="project" value="InterPro"/>
</dbReference>
<keyword evidence="3" id="KW-0812">Transmembrane</keyword>
<evidence type="ECO:0000256" key="1">
    <source>
        <dbReference type="ARBA" id="ARBA00023224"/>
    </source>
</evidence>
<dbReference type="SMART" id="SM00304">
    <property type="entry name" value="HAMP"/>
    <property type="match status" value="1"/>
</dbReference>
<feature type="transmembrane region" description="Helical" evidence="3">
    <location>
        <begin position="14"/>
        <end position="34"/>
    </location>
</feature>
<gene>
    <name evidence="6" type="ORF">MNB_SM-3-1189</name>
</gene>
<dbReference type="CDD" id="cd06225">
    <property type="entry name" value="HAMP"/>
    <property type="match status" value="1"/>
</dbReference>
<name>A0A1W1D3L4_9ZZZZ</name>
<dbReference type="PANTHER" id="PTHR32089">
    <property type="entry name" value="METHYL-ACCEPTING CHEMOTAXIS PROTEIN MCPB"/>
    <property type="match status" value="1"/>
</dbReference>
<dbReference type="AlphaFoldDB" id="A0A1W1D3L4"/>
<dbReference type="PROSITE" id="PS50885">
    <property type="entry name" value="HAMP"/>
    <property type="match status" value="1"/>
</dbReference>
<organism evidence="6">
    <name type="scientific">hydrothermal vent metagenome</name>
    <dbReference type="NCBI Taxonomy" id="652676"/>
    <lineage>
        <taxon>unclassified sequences</taxon>
        <taxon>metagenomes</taxon>
        <taxon>ecological metagenomes</taxon>
    </lineage>
</organism>
<evidence type="ECO:0000313" key="6">
    <source>
        <dbReference type="EMBL" id="SFV75100.1"/>
    </source>
</evidence>
<dbReference type="SMART" id="SM00283">
    <property type="entry name" value="MA"/>
    <property type="match status" value="1"/>
</dbReference>
<dbReference type="PROSITE" id="PS50111">
    <property type="entry name" value="CHEMOTAXIS_TRANSDUC_2"/>
    <property type="match status" value="1"/>
</dbReference>
<dbReference type="InterPro" id="IPR003660">
    <property type="entry name" value="HAMP_dom"/>
</dbReference>
<dbReference type="Gene3D" id="1.10.287.950">
    <property type="entry name" value="Methyl-accepting chemotaxis protein"/>
    <property type="match status" value="1"/>
</dbReference>
<dbReference type="Pfam" id="PF00015">
    <property type="entry name" value="MCPsignal"/>
    <property type="match status" value="1"/>
</dbReference>
<reference evidence="6" key="1">
    <citation type="submission" date="2016-10" db="EMBL/GenBank/DDBJ databases">
        <authorList>
            <person name="de Groot N.N."/>
        </authorList>
    </citation>
    <scope>NUCLEOTIDE SEQUENCE</scope>
</reference>
<dbReference type="Pfam" id="PF14827">
    <property type="entry name" value="dCache_3"/>
    <property type="match status" value="1"/>
</dbReference>
<feature type="transmembrane region" description="Helical" evidence="3">
    <location>
        <begin position="305"/>
        <end position="327"/>
    </location>
</feature>
<dbReference type="InterPro" id="IPR029151">
    <property type="entry name" value="Sensor-like_sf"/>
</dbReference>
<dbReference type="SUPFAM" id="SSF58104">
    <property type="entry name" value="Methyl-accepting chemotaxis protein (MCP) signaling domain"/>
    <property type="match status" value="1"/>
</dbReference>
<sequence>MEQFIKKSSISKKIYVPLLVSMGIGLGAIAWFSYVNVQNVKEDVYQKETHTIQNYINNKLSEKFAVSGVGAIMLAKDPVIGEALYTNDRKMALKEARQYLQSLKTGTKFKNIKIHIHDKNVHSFLRVWKPTKNGDDLSGFRKTIVAVKQTHKPLTAIEVGRAGPTFRGLAPIFKDNKYIGSLEFMQGYNSIIKDAKKAIHASVLILLDKSYEDIATFYKNKQVSRVAGMIVTQRKNTIDDTLVSQLQNSSLDMIKNGTETQDYFIRTIPLKDFQGQTIGYCVVGEKRSLVEKAIDTSLTSVYEQLAVVVIINIIVLLLLLFVINTIIKKPIQNLRDVAYDLSSGNGDLTKRLPIQSYDELGEVSFYINNFIQTIEVVVSQAKEVAQQNKALSISMLDDSEFLKEASFEQLKAVNKSNVLISEAKNDLDISEELANKTSQDVHASYEVLMKLEEISNLVIEMINDDSQKTDELAERVSSLVSQTDEIKSILNIIKDIADQTNLLALNAAIEAARAGEHGRGFAVVADEVRKLAEKTQKSVGEIDATVMVVVQNVQEISAEMDKNSDEILHLNDKTTTMVDILENSKEATQKTKEASLKSSEKTVLIGFKIKSLFEMMDETLKSTQHTKDISEKLDVIGAELKQNSDDLQSKLDEFKTN</sequence>
<dbReference type="EMBL" id="FPHP01000018">
    <property type="protein sequence ID" value="SFV75100.1"/>
    <property type="molecule type" value="Genomic_DNA"/>
</dbReference>
<dbReference type="InterPro" id="IPR004089">
    <property type="entry name" value="MCPsignal_dom"/>
</dbReference>
<feature type="domain" description="Methyl-accepting transducer" evidence="4">
    <location>
        <begin position="384"/>
        <end position="634"/>
    </location>
</feature>
<accession>A0A1W1D3L4</accession>
<evidence type="ECO:0000259" key="5">
    <source>
        <dbReference type="PROSITE" id="PS50885"/>
    </source>
</evidence>
<evidence type="ECO:0000256" key="3">
    <source>
        <dbReference type="SAM" id="Phobius"/>
    </source>
</evidence>
<dbReference type="PANTHER" id="PTHR32089:SF112">
    <property type="entry name" value="LYSOZYME-LIKE PROTEIN-RELATED"/>
    <property type="match status" value="1"/>
</dbReference>
<keyword evidence="3" id="KW-0472">Membrane</keyword>
<dbReference type="SUPFAM" id="SSF103190">
    <property type="entry name" value="Sensory domain-like"/>
    <property type="match status" value="1"/>
</dbReference>
<dbReference type="GO" id="GO:0007165">
    <property type="term" value="P:signal transduction"/>
    <property type="evidence" value="ECO:0007669"/>
    <property type="project" value="UniProtKB-KW"/>
</dbReference>
<comment type="similarity">
    <text evidence="2">Belongs to the methyl-accepting chemotaxis (MCP) protein family.</text>
</comment>
<proteinExistence type="inferred from homology"/>
<dbReference type="Gene3D" id="6.10.340.10">
    <property type="match status" value="1"/>
</dbReference>
<keyword evidence="3" id="KW-1133">Transmembrane helix</keyword>